<evidence type="ECO:0000313" key="1">
    <source>
        <dbReference type="EMBL" id="ETL85928.1"/>
    </source>
</evidence>
<dbReference type="AlphaFoldDB" id="W2KL78"/>
<dbReference type="EMBL" id="KI681476">
    <property type="protein sequence ID" value="ETL85928.1"/>
    <property type="molecule type" value="Genomic_DNA"/>
</dbReference>
<gene>
    <name evidence="1" type="ORF">L917_14600</name>
</gene>
<proteinExistence type="predicted"/>
<accession>W2KL78</accession>
<dbReference type="OrthoDB" id="94772at2759"/>
<dbReference type="Proteomes" id="UP000054423">
    <property type="component" value="Unassembled WGS sequence"/>
</dbReference>
<dbReference type="VEuPathDB" id="FungiDB:PPTG_04428"/>
<sequence length="119" mass="13119">VLSQISCSVFFHTIHVTSTISMYSKTYLALAPVADTVARQRLLHAAAPAIAAGTPINDDLLLSARVERQLREVEAQRGMVTRHEVLAAMIREHAIFIEHAEMEYPKAVAPSVMPSEQPQ</sequence>
<reference evidence="1" key="1">
    <citation type="submission" date="2013-11" db="EMBL/GenBank/DDBJ databases">
        <title>The Genome Sequence of Phytophthora parasitica CHvinca01.</title>
        <authorList>
            <consortium name="The Broad Institute Genomics Platform"/>
            <person name="Russ C."/>
            <person name="Tyler B."/>
            <person name="Panabieres F."/>
            <person name="Shan W."/>
            <person name="Tripathy S."/>
            <person name="Grunwald N."/>
            <person name="Machado M."/>
            <person name="Johnson C.S."/>
            <person name="Arredondo F."/>
            <person name="Hong C."/>
            <person name="Coffey M."/>
            <person name="Young S.K."/>
            <person name="Zeng Q."/>
            <person name="Gargeya S."/>
            <person name="Fitzgerald M."/>
            <person name="Abouelleil A."/>
            <person name="Alvarado L."/>
            <person name="Chapman S.B."/>
            <person name="Gainer-Dewar J."/>
            <person name="Goldberg J."/>
            <person name="Griggs A."/>
            <person name="Gujja S."/>
            <person name="Hansen M."/>
            <person name="Howarth C."/>
            <person name="Imamovic A."/>
            <person name="Ireland A."/>
            <person name="Larimer J."/>
            <person name="McCowan C."/>
            <person name="Murphy C."/>
            <person name="Pearson M."/>
            <person name="Poon T.W."/>
            <person name="Priest M."/>
            <person name="Roberts A."/>
            <person name="Saif S."/>
            <person name="Shea T."/>
            <person name="Sykes S."/>
            <person name="Wortman J."/>
            <person name="Nusbaum C."/>
            <person name="Birren B."/>
        </authorList>
    </citation>
    <scope>NUCLEOTIDE SEQUENCE [LARGE SCALE GENOMIC DNA]</scope>
    <source>
        <strain evidence="1">CHvinca01</strain>
    </source>
</reference>
<feature type="non-terminal residue" evidence="1">
    <location>
        <position position="1"/>
    </location>
</feature>
<name>W2KL78_PHYNI</name>
<protein>
    <submittedName>
        <fullName evidence="1">Uncharacterized protein</fullName>
    </submittedName>
</protein>
<organism evidence="1">
    <name type="scientific">Phytophthora nicotianae</name>
    <name type="common">Potato buckeye rot agent</name>
    <name type="synonym">Phytophthora parasitica</name>
    <dbReference type="NCBI Taxonomy" id="4792"/>
    <lineage>
        <taxon>Eukaryota</taxon>
        <taxon>Sar</taxon>
        <taxon>Stramenopiles</taxon>
        <taxon>Oomycota</taxon>
        <taxon>Peronosporomycetes</taxon>
        <taxon>Peronosporales</taxon>
        <taxon>Peronosporaceae</taxon>
        <taxon>Phytophthora</taxon>
    </lineage>
</organism>